<accession>A0A514U155</accession>
<dbReference type="EMBL" id="MN096369">
    <property type="protein sequence ID" value="QDK02674.1"/>
    <property type="molecule type" value="Genomic_DNA"/>
</dbReference>
<protein>
    <submittedName>
        <fullName evidence="2">Uncharacterized protein</fullName>
    </submittedName>
</protein>
<sequence length="103" mass="11613">MNACAARTSCKVERKKARVKASIVGAMVVVAVILSGCGDTLYSGEVVEKDKWKMYGKTMLENNLKLRDCIVRNDDGECRTDWIRVDDRTFDSTEVGDWHQHTS</sequence>
<keyword evidence="3" id="KW-1185">Reference proteome</keyword>
<reference evidence="2 3" key="1">
    <citation type="submission" date="2019-06" db="EMBL/GenBank/DDBJ databases">
        <authorList>
            <person name="Burns M.A."/>
            <person name="Hill G.C."/>
            <person name="Wesley B.E."/>
            <person name="Womack T.V."/>
            <person name="Krukonis G.P."/>
            <person name="Delesalle V.A."/>
            <person name="Garlena R.A."/>
            <person name="Russell D.A."/>
            <person name="Pope W.H."/>
            <person name="Jacobs-Sera D."/>
            <person name="Hatfull G.F."/>
        </authorList>
    </citation>
    <scope>NUCLEOTIDE SEQUENCE [LARGE SCALE GENOMIC DNA]</scope>
</reference>
<keyword evidence="1" id="KW-0472">Membrane</keyword>
<evidence type="ECO:0000313" key="3">
    <source>
        <dbReference type="Proteomes" id="UP000319596"/>
    </source>
</evidence>
<keyword evidence="1" id="KW-1133">Transmembrane helix</keyword>
<evidence type="ECO:0000313" key="2">
    <source>
        <dbReference type="EMBL" id="QDK02674.1"/>
    </source>
</evidence>
<dbReference type="Proteomes" id="UP000319596">
    <property type="component" value="Segment"/>
</dbReference>
<feature type="transmembrane region" description="Helical" evidence="1">
    <location>
        <begin position="21"/>
        <end position="42"/>
    </location>
</feature>
<keyword evidence="1" id="KW-0812">Transmembrane</keyword>
<dbReference type="KEGG" id="vg:77924718"/>
<organism evidence="2 3">
    <name type="scientific">Gordonia phage Phendrix</name>
    <dbReference type="NCBI Taxonomy" id="2593335"/>
    <lineage>
        <taxon>Viruses</taxon>
        <taxon>Duplodnaviria</taxon>
        <taxon>Heunggongvirae</taxon>
        <taxon>Uroviricota</taxon>
        <taxon>Caudoviricetes</taxon>
        <taxon>Godonkavirus</taxon>
        <taxon>Godonkavirus phendrix</taxon>
    </lineage>
</organism>
<evidence type="ECO:0000256" key="1">
    <source>
        <dbReference type="SAM" id="Phobius"/>
    </source>
</evidence>
<dbReference type="RefSeq" id="YP_010649171.1">
    <property type="nucleotide sequence ID" value="NC_070764.1"/>
</dbReference>
<name>A0A514U155_9CAUD</name>
<gene>
    <name evidence="2" type="primary">157</name>
    <name evidence="2" type="ORF">SEA_PHENDRIX_157</name>
</gene>
<proteinExistence type="predicted"/>
<dbReference type="GeneID" id="77924718"/>